<feature type="compositionally biased region" description="Low complexity" evidence="1">
    <location>
        <begin position="28"/>
        <end position="41"/>
    </location>
</feature>
<keyword evidence="3" id="KW-1185">Reference proteome</keyword>
<name>A0A927MZJ2_9ACTN</name>
<proteinExistence type="predicted"/>
<dbReference type="AlphaFoldDB" id="A0A927MZJ2"/>
<evidence type="ECO:0000256" key="1">
    <source>
        <dbReference type="SAM" id="MobiDB-lite"/>
    </source>
</evidence>
<dbReference type="RefSeq" id="WP_192753014.1">
    <property type="nucleotide sequence ID" value="NZ_BAABJL010000162.1"/>
</dbReference>
<dbReference type="EMBL" id="JADBEM010000001">
    <property type="protein sequence ID" value="MBE1609444.1"/>
    <property type="molecule type" value="Genomic_DNA"/>
</dbReference>
<reference evidence="2" key="1">
    <citation type="submission" date="2020-10" db="EMBL/GenBank/DDBJ databases">
        <title>Sequencing the genomes of 1000 actinobacteria strains.</title>
        <authorList>
            <person name="Klenk H.-P."/>
        </authorList>
    </citation>
    <scope>NUCLEOTIDE SEQUENCE</scope>
    <source>
        <strain evidence="2">DSM 45354</strain>
    </source>
</reference>
<evidence type="ECO:0000313" key="3">
    <source>
        <dbReference type="Proteomes" id="UP000638648"/>
    </source>
</evidence>
<organism evidence="2 3">
    <name type="scientific">Actinopolymorpha pittospori</name>
    <dbReference type="NCBI Taxonomy" id="648752"/>
    <lineage>
        <taxon>Bacteria</taxon>
        <taxon>Bacillati</taxon>
        <taxon>Actinomycetota</taxon>
        <taxon>Actinomycetes</taxon>
        <taxon>Propionibacteriales</taxon>
        <taxon>Actinopolymorphaceae</taxon>
        <taxon>Actinopolymorpha</taxon>
    </lineage>
</organism>
<evidence type="ECO:0000313" key="2">
    <source>
        <dbReference type="EMBL" id="MBE1609444.1"/>
    </source>
</evidence>
<accession>A0A927MZJ2</accession>
<comment type="caution">
    <text evidence="2">The sequence shown here is derived from an EMBL/GenBank/DDBJ whole genome shotgun (WGS) entry which is preliminary data.</text>
</comment>
<dbReference type="Proteomes" id="UP000638648">
    <property type="component" value="Unassembled WGS sequence"/>
</dbReference>
<feature type="region of interest" description="Disordered" evidence="1">
    <location>
        <begin position="1"/>
        <end position="41"/>
    </location>
</feature>
<sequence length="215" mass="22955">MAKGQAAKGASTEGPAANEASERVEATARSGAGLAAPGARRGAARDVERFRSVGRFRIDPPLGRAEFEYLAAFAESRRWRRTDGPYVVPDNPLAECLDPALDLARYSEPADGQPGLWCPWAPGDTGRALVPVADVAGGNGLPPEETAHWLSYLCDHFLRPGALAQRSGEARQRWFTGFTFDHVLDGAAAVSGEWSGELTVIKVVRNSLSTEVLAP</sequence>
<gene>
    <name evidence="2" type="ORF">HEB94_006292</name>
</gene>
<protein>
    <submittedName>
        <fullName evidence="2">Uncharacterized protein</fullName>
    </submittedName>
</protein>